<gene>
    <name evidence="1" type="ORF">DXN04_28985</name>
</gene>
<dbReference type="EMBL" id="QTJV01000014">
    <property type="protein sequence ID" value="RFM31417.1"/>
    <property type="molecule type" value="Genomic_DNA"/>
</dbReference>
<dbReference type="OrthoDB" id="672136at2"/>
<comment type="caution">
    <text evidence="1">The sequence shown here is derived from an EMBL/GenBank/DDBJ whole genome shotgun (WGS) entry which is preliminary data.</text>
</comment>
<keyword evidence="2" id="KW-1185">Reference proteome</keyword>
<evidence type="ECO:0000313" key="2">
    <source>
        <dbReference type="Proteomes" id="UP000261174"/>
    </source>
</evidence>
<dbReference type="RefSeq" id="WP_116856915.1">
    <property type="nucleotide sequence ID" value="NZ_QTJV01000014.1"/>
</dbReference>
<sequence length="140" mass="16000">MDYSKSHIIEEINKLIPEHNFKQEQIITSGKNYYNWVRPRIVWDTQVIINAVKCNEQALPDMETKIRFQLEQEFRSIIKVEPLFYNYSNLELMEGVVNGVVAHYGTSALVGDILQDTSCKDGGKQAGCIVLTAVRLPRIA</sequence>
<reference evidence="1 2" key="1">
    <citation type="submission" date="2018-08" db="EMBL/GenBank/DDBJ databases">
        <title>Chitinophaga sp. K20C18050901, a novel bacterium isolated from forest soil.</title>
        <authorList>
            <person name="Wang C."/>
        </authorList>
    </citation>
    <scope>NUCLEOTIDE SEQUENCE [LARGE SCALE GENOMIC DNA]</scope>
    <source>
        <strain evidence="1 2">K20C18050901</strain>
    </source>
</reference>
<name>A0A3E1NU30_9BACT</name>
<dbReference type="Proteomes" id="UP000261174">
    <property type="component" value="Unassembled WGS sequence"/>
</dbReference>
<protein>
    <submittedName>
        <fullName evidence="1">Uncharacterized protein</fullName>
    </submittedName>
</protein>
<dbReference type="AlphaFoldDB" id="A0A3E1NU30"/>
<organism evidence="1 2">
    <name type="scientific">Chitinophaga silvisoli</name>
    <dbReference type="NCBI Taxonomy" id="2291814"/>
    <lineage>
        <taxon>Bacteria</taxon>
        <taxon>Pseudomonadati</taxon>
        <taxon>Bacteroidota</taxon>
        <taxon>Chitinophagia</taxon>
        <taxon>Chitinophagales</taxon>
        <taxon>Chitinophagaceae</taxon>
        <taxon>Chitinophaga</taxon>
    </lineage>
</organism>
<accession>A0A3E1NU30</accession>
<proteinExistence type="predicted"/>
<evidence type="ECO:0000313" key="1">
    <source>
        <dbReference type="EMBL" id="RFM31417.1"/>
    </source>
</evidence>